<accession>A0A644YD79</accession>
<evidence type="ECO:0000259" key="1">
    <source>
        <dbReference type="PROSITE" id="PS50994"/>
    </source>
</evidence>
<reference evidence="2" key="1">
    <citation type="submission" date="2019-08" db="EMBL/GenBank/DDBJ databases">
        <authorList>
            <person name="Kucharzyk K."/>
            <person name="Murdoch R.W."/>
            <person name="Higgins S."/>
            <person name="Loffler F."/>
        </authorList>
    </citation>
    <scope>NUCLEOTIDE SEQUENCE</scope>
</reference>
<dbReference type="Gene3D" id="3.30.420.10">
    <property type="entry name" value="Ribonuclease H-like superfamily/Ribonuclease H"/>
    <property type="match status" value="1"/>
</dbReference>
<comment type="caution">
    <text evidence="2">The sequence shown here is derived from an EMBL/GenBank/DDBJ whole genome shotgun (WGS) entry which is preliminary data.</text>
</comment>
<dbReference type="Pfam" id="PF09299">
    <property type="entry name" value="Mu-transpos_C"/>
    <property type="match status" value="1"/>
</dbReference>
<dbReference type="PROSITE" id="PS50994">
    <property type="entry name" value="INTEGRASE"/>
    <property type="match status" value="1"/>
</dbReference>
<dbReference type="InterPro" id="IPR036397">
    <property type="entry name" value="RNaseH_sf"/>
</dbReference>
<sequence>MKSRDEEERSRIALLRYEVIAPLLNRSLPRGAQKLILEEIASQMYLDGQNRLVYLGKRTIERYLSQYMKDGLEGLKPKVRKEQGSLKAFPEEALNAAVHLRLGQPELSADSIIDMLRSLKVNGSEQMCVSTLNRHFRRLGKDRPALKRIIKKRYRLLDVEGAHVLWIGDVWDGPYLYDEVKEKNRRLRLVAIIDSFSRTIVHAEFYFNETRPCIEDSLLKAILKHGVPERFYVDNARVFRSEHLKRIAAELTFSIHHSKPREPQGRGRIERWFRTVAEKFEPLLKTQIHSQKMTTLAEVNRFLAAWIETRYHAKRHSTLKMSPQEALARAKDNGLLKSRKMDFQTVQEVFLWREKRQVSKLAAVKIYGNLYEVDEALMGKTVELRFNPYDLKRILVYYEGVYRCEARPYQMKNFTEKRVSERQSENQMCLDDVIESIVREHQEEVKTRTGLSFAKALGVKPNV</sequence>
<name>A0A644YD79_9ZZZZ</name>
<dbReference type="Pfam" id="PF00665">
    <property type="entry name" value="rve"/>
    <property type="match status" value="1"/>
</dbReference>
<dbReference type="SUPFAM" id="SSF53098">
    <property type="entry name" value="Ribonuclease H-like"/>
    <property type="match status" value="1"/>
</dbReference>
<dbReference type="InterPro" id="IPR001584">
    <property type="entry name" value="Integrase_cat-core"/>
</dbReference>
<dbReference type="InterPro" id="IPR015378">
    <property type="entry name" value="Transposase-like_Mu_C"/>
</dbReference>
<protein>
    <recommendedName>
        <fullName evidence="1">Integrase catalytic domain-containing protein</fullName>
    </recommendedName>
</protein>
<gene>
    <name evidence="2" type="ORF">SDC9_72952</name>
</gene>
<dbReference type="GO" id="GO:0003676">
    <property type="term" value="F:nucleic acid binding"/>
    <property type="evidence" value="ECO:0007669"/>
    <property type="project" value="InterPro"/>
</dbReference>
<dbReference type="EMBL" id="VSSQ01004737">
    <property type="protein sequence ID" value="MPM26450.1"/>
    <property type="molecule type" value="Genomic_DNA"/>
</dbReference>
<proteinExistence type="predicted"/>
<dbReference type="PANTHER" id="PTHR35004:SF6">
    <property type="entry name" value="TRANSPOSASE"/>
    <property type="match status" value="1"/>
</dbReference>
<evidence type="ECO:0000313" key="2">
    <source>
        <dbReference type="EMBL" id="MPM26450.1"/>
    </source>
</evidence>
<dbReference type="GO" id="GO:0015074">
    <property type="term" value="P:DNA integration"/>
    <property type="evidence" value="ECO:0007669"/>
    <property type="project" value="InterPro"/>
</dbReference>
<dbReference type="AlphaFoldDB" id="A0A644YD79"/>
<feature type="domain" description="Integrase catalytic" evidence="1">
    <location>
        <begin position="159"/>
        <end position="331"/>
    </location>
</feature>
<dbReference type="InterPro" id="IPR012337">
    <property type="entry name" value="RNaseH-like_sf"/>
</dbReference>
<organism evidence="2">
    <name type="scientific">bioreactor metagenome</name>
    <dbReference type="NCBI Taxonomy" id="1076179"/>
    <lineage>
        <taxon>unclassified sequences</taxon>
        <taxon>metagenomes</taxon>
        <taxon>ecological metagenomes</taxon>
    </lineage>
</organism>
<dbReference type="PANTHER" id="PTHR35004">
    <property type="entry name" value="TRANSPOSASE RV3428C-RELATED"/>
    <property type="match status" value="1"/>
</dbReference>